<dbReference type="AlphaFoldDB" id="A0A3D8PYF2"/>
<dbReference type="RefSeq" id="WP_115772391.1">
    <property type="nucleotide sequence ID" value="NZ_PIOC01000010.1"/>
</dbReference>
<name>A0A3D8PYF2_9BACI</name>
<dbReference type="Proteomes" id="UP000257143">
    <property type="component" value="Unassembled WGS sequence"/>
</dbReference>
<sequence>MAFKSKKDKFSVALHEMSENLKESADYFAEYKIREISDLRIFAEQMKVYEHRGDDIVHGITTELNNTFITPIEREDIMFLTNSMDDVLDGLEECAALFEMYSIVNIDKYMLEFVKNIRECTYEITRAVELLTLKKLKDMRDHTINIKRIESNCDLLERQSIKTLFEIEKDPIRIIQYKEIYESFEDIADHCERVANTLEAIIMKNA</sequence>
<dbReference type="PANTHER" id="PTHR37298:SF1">
    <property type="entry name" value="UPF0111 PROTEIN YKAA"/>
    <property type="match status" value="1"/>
</dbReference>
<proteinExistence type="inferred from homology"/>
<dbReference type="InterPro" id="IPR018445">
    <property type="entry name" value="Put_Phosphate_transp_reg"/>
</dbReference>
<dbReference type="InterPro" id="IPR052912">
    <property type="entry name" value="UPF0111_domain"/>
</dbReference>
<keyword evidence="3" id="KW-1185">Reference proteome</keyword>
<dbReference type="Gene3D" id="1.20.58.220">
    <property type="entry name" value="Phosphate transport system protein phou homolog 2, domain 2"/>
    <property type="match status" value="1"/>
</dbReference>
<dbReference type="PANTHER" id="PTHR37298">
    <property type="entry name" value="UPF0111 PROTEIN YKAA"/>
    <property type="match status" value="1"/>
</dbReference>
<evidence type="ECO:0000256" key="1">
    <source>
        <dbReference type="ARBA" id="ARBA00008591"/>
    </source>
</evidence>
<evidence type="ECO:0000313" key="2">
    <source>
        <dbReference type="EMBL" id="RDW20308.1"/>
    </source>
</evidence>
<dbReference type="OrthoDB" id="9797568at2"/>
<dbReference type="EMBL" id="PIOC01000010">
    <property type="protein sequence ID" value="RDW20308.1"/>
    <property type="molecule type" value="Genomic_DNA"/>
</dbReference>
<accession>A0A3D8PYF2</accession>
<organism evidence="2 3">
    <name type="scientific">Oceanobacillus arenosus</name>
    <dbReference type="NCBI Taxonomy" id="1229153"/>
    <lineage>
        <taxon>Bacteria</taxon>
        <taxon>Bacillati</taxon>
        <taxon>Bacillota</taxon>
        <taxon>Bacilli</taxon>
        <taxon>Bacillales</taxon>
        <taxon>Bacillaceae</taxon>
        <taxon>Oceanobacillus</taxon>
    </lineage>
</organism>
<comment type="similarity">
    <text evidence="1">Belongs to the UPF0111 family.</text>
</comment>
<dbReference type="InterPro" id="IPR038078">
    <property type="entry name" value="PhoU-like_sf"/>
</dbReference>
<gene>
    <name evidence="2" type="ORF">CWR48_06365</name>
</gene>
<reference evidence="3" key="1">
    <citation type="submission" date="2017-11" db="EMBL/GenBank/DDBJ databases">
        <authorList>
            <person name="Zhu W."/>
        </authorList>
    </citation>
    <scope>NUCLEOTIDE SEQUENCE [LARGE SCALE GENOMIC DNA]</scope>
    <source>
        <strain evidence="3">CAU 1183</strain>
    </source>
</reference>
<dbReference type="Pfam" id="PF01865">
    <property type="entry name" value="PhoU_div"/>
    <property type="match status" value="1"/>
</dbReference>
<comment type="caution">
    <text evidence="2">The sequence shown here is derived from an EMBL/GenBank/DDBJ whole genome shotgun (WGS) entry which is preliminary data.</text>
</comment>
<evidence type="ECO:0000313" key="3">
    <source>
        <dbReference type="Proteomes" id="UP000257143"/>
    </source>
</evidence>
<protein>
    <submittedName>
        <fullName evidence="2">DUF47 domain-containing protein</fullName>
    </submittedName>
</protein>